<reference evidence="1 2" key="1">
    <citation type="submission" date="2013-01" db="EMBL/GenBank/DDBJ databases">
        <authorList>
            <person name="Harkins D.M."/>
            <person name="Durkin A.S."/>
            <person name="Brinkac L.M."/>
            <person name="Haft D.H."/>
            <person name="Selengut J.D."/>
            <person name="Sanka R."/>
            <person name="DePew J."/>
            <person name="Purushe J."/>
            <person name="Picardeau M."/>
            <person name="Werts C."/>
            <person name="Goarant C."/>
            <person name="Vinetz J.M."/>
            <person name="Sutton G.G."/>
            <person name="Nierman W.C."/>
            <person name="Fouts D.E."/>
        </authorList>
    </citation>
    <scope>NUCLEOTIDE SEQUENCE [LARGE SCALE GENOMIC DNA]</scope>
    <source>
        <strain evidence="1 2">Verdun HP</strain>
    </source>
</reference>
<evidence type="ECO:0000313" key="2">
    <source>
        <dbReference type="Proteomes" id="UP000012092"/>
    </source>
</evidence>
<proteinExistence type="predicted"/>
<feature type="non-terminal residue" evidence="1">
    <location>
        <position position="1"/>
    </location>
</feature>
<protein>
    <submittedName>
        <fullName evidence="1">Uncharacterized protein</fullName>
    </submittedName>
</protein>
<gene>
    <name evidence="1" type="ORF">LEP1GSC116_2908</name>
</gene>
<accession>M6RQW7</accession>
<sequence length="60" mass="7039">NPELDAIRLIQIDRLIREKAIRHLKDSGLRTKLFLNMMPNFLSMIHTGDVLDLKEFTFSI</sequence>
<dbReference type="EMBL" id="AHNZ02000136">
    <property type="protein sequence ID" value="EMO06934.1"/>
    <property type="molecule type" value="Genomic_DNA"/>
</dbReference>
<dbReference type="AlphaFoldDB" id="M6RQW7"/>
<organism evidence="1 2">
    <name type="scientific">Leptospira interrogans serovar Icterohaemorrhagiae str. Verdun HP</name>
    <dbReference type="NCBI Taxonomy" id="1049910"/>
    <lineage>
        <taxon>Bacteria</taxon>
        <taxon>Pseudomonadati</taxon>
        <taxon>Spirochaetota</taxon>
        <taxon>Spirochaetia</taxon>
        <taxon>Leptospirales</taxon>
        <taxon>Leptospiraceae</taxon>
        <taxon>Leptospira</taxon>
    </lineage>
</organism>
<evidence type="ECO:0000313" key="1">
    <source>
        <dbReference type="EMBL" id="EMO06934.1"/>
    </source>
</evidence>
<name>M6RQW7_LEPIR</name>
<comment type="caution">
    <text evidence="1">The sequence shown here is derived from an EMBL/GenBank/DDBJ whole genome shotgun (WGS) entry which is preliminary data.</text>
</comment>
<dbReference type="Proteomes" id="UP000012092">
    <property type="component" value="Unassembled WGS sequence"/>
</dbReference>